<evidence type="ECO:0000259" key="8">
    <source>
        <dbReference type="Pfam" id="PF20684"/>
    </source>
</evidence>
<dbReference type="InterPro" id="IPR052337">
    <property type="entry name" value="SAT4-like"/>
</dbReference>
<keyword evidence="4 7" id="KW-0472">Membrane</keyword>
<evidence type="ECO:0000313" key="10">
    <source>
        <dbReference type="Proteomes" id="UP001187682"/>
    </source>
</evidence>
<keyword evidence="2 7" id="KW-0812">Transmembrane</keyword>
<feature type="transmembrane region" description="Helical" evidence="7">
    <location>
        <begin position="209"/>
        <end position="227"/>
    </location>
</feature>
<reference evidence="9" key="1">
    <citation type="submission" date="2018-03" db="EMBL/GenBank/DDBJ databases">
        <authorList>
            <person name="Guldener U."/>
        </authorList>
    </citation>
    <scope>NUCLEOTIDE SEQUENCE</scope>
</reference>
<keyword evidence="10" id="KW-1185">Reference proteome</keyword>
<dbReference type="Pfam" id="PF20684">
    <property type="entry name" value="Fung_rhodopsin"/>
    <property type="match status" value="1"/>
</dbReference>
<feature type="transmembrane region" description="Helical" evidence="7">
    <location>
        <begin position="43"/>
        <end position="68"/>
    </location>
</feature>
<feature type="domain" description="Rhodopsin" evidence="8">
    <location>
        <begin position="26"/>
        <end position="272"/>
    </location>
</feature>
<evidence type="ECO:0000256" key="2">
    <source>
        <dbReference type="ARBA" id="ARBA00022692"/>
    </source>
</evidence>
<feature type="transmembrane region" description="Helical" evidence="7">
    <location>
        <begin position="124"/>
        <end position="144"/>
    </location>
</feature>
<feature type="compositionally biased region" description="Polar residues" evidence="6">
    <location>
        <begin position="287"/>
        <end position="301"/>
    </location>
</feature>
<proteinExistence type="inferred from homology"/>
<evidence type="ECO:0000256" key="1">
    <source>
        <dbReference type="ARBA" id="ARBA00004141"/>
    </source>
</evidence>
<sequence length="378" mass="41789">MLDNRGPQLQAVLIFLLILCVTTVGLRCYTMKFIVKRFEVEDWLAVVTLVLYMVFTAFALTAVHYGLGHHLVDVPPENRSVAFMWRHISTWLYILISTLTKFVVGLFLLRICSHIRWMKITIRTMLVAVGLFNIFYFILAILSAQPVDYYWLRYAPNPPATGHINDAGWATYPTFIASLMTVIVDWTLAILPMILLWNARLDRRTKASVCCVLAMGSIASVATIVRLPYAAGLLENPDYLYNFTDLAIWSTSEIGLALSASSLGALRPLLRKLKLLSDSTDGQVPSSYVAAGSNNPYGRSQQGRDVDYGAPSGQGTKTDPHDGFGGSYGSGAAARRLSGEHKVGGAIEWFDMERGRSESAIDLVDLGAAQGRDAQLRR</sequence>
<dbReference type="InterPro" id="IPR049326">
    <property type="entry name" value="Rhodopsin_dom_fungi"/>
</dbReference>
<feature type="region of interest" description="Disordered" evidence="6">
    <location>
        <begin position="287"/>
        <end position="331"/>
    </location>
</feature>
<dbReference type="EMBL" id="ONZQ02000003">
    <property type="protein sequence ID" value="SPO00257.1"/>
    <property type="molecule type" value="Genomic_DNA"/>
</dbReference>
<name>A0AAE8MWC1_9PEZI</name>
<feature type="transmembrane region" description="Helical" evidence="7">
    <location>
        <begin position="247"/>
        <end position="266"/>
    </location>
</feature>
<evidence type="ECO:0000256" key="4">
    <source>
        <dbReference type="ARBA" id="ARBA00023136"/>
    </source>
</evidence>
<evidence type="ECO:0000313" key="9">
    <source>
        <dbReference type="EMBL" id="SPO00257.1"/>
    </source>
</evidence>
<gene>
    <name evidence="9" type="ORF">DNG_03102</name>
</gene>
<feature type="transmembrane region" description="Helical" evidence="7">
    <location>
        <begin position="175"/>
        <end position="197"/>
    </location>
</feature>
<dbReference type="PANTHER" id="PTHR33048">
    <property type="entry name" value="PTH11-LIKE INTEGRAL MEMBRANE PROTEIN (AFU_ORTHOLOGUE AFUA_5G11245)"/>
    <property type="match status" value="1"/>
</dbReference>
<accession>A0AAE8MWC1</accession>
<evidence type="ECO:0000256" key="7">
    <source>
        <dbReference type="SAM" id="Phobius"/>
    </source>
</evidence>
<comment type="subcellular location">
    <subcellularLocation>
        <location evidence="1">Membrane</location>
        <topology evidence="1">Multi-pass membrane protein</topology>
    </subcellularLocation>
</comment>
<comment type="similarity">
    <text evidence="5">Belongs to the SAT4 family.</text>
</comment>
<dbReference type="PANTHER" id="PTHR33048:SF96">
    <property type="entry name" value="INTEGRAL MEMBRANE PROTEIN"/>
    <property type="match status" value="1"/>
</dbReference>
<evidence type="ECO:0000256" key="6">
    <source>
        <dbReference type="SAM" id="MobiDB-lite"/>
    </source>
</evidence>
<evidence type="ECO:0000256" key="5">
    <source>
        <dbReference type="ARBA" id="ARBA00038359"/>
    </source>
</evidence>
<feature type="transmembrane region" description="Helical" evidence="7">
    <location>
        <begin position="88"/>
        <end position="112"/>
    </location>
</feature>
<dbReference type="Proteomes" id="UP001187682">
    <property type="component" value="Unassembled WGS sequence"/>
</dbReference>
<protein>
    <recommendedName>
        <fullName evidence="8">Rhodopsin domain-containing protein</fullName>
    </recommendedName>
</protein>
<organism evidence="9 10">
    <name type="scientific">Cephalotrichum gorgonifer</name>
    <dbReference type="NCBI Taxonomy" id="2041049"/>
    <lineage>
        <taxon>Eukaryota</taxon>
        <taxon>Fungi</taxon>
        <taxon>Dikarya</taxon>
        <taxon>Ascomycota</taxon>
        <taxon>Pezizomycotina</taxon>
        <taxon>Sordariomycetes</taxon>
        <taxon>Hypocreomycetidae</taxon>
        <taxon>Microascales</taxon>
        <taxon>Microascaceae</taxon>
        <taxon>Cephalotrichum</taxon>
    </lineage>
</organism>
<feature type="transmembrane region" description="Helical" evidence="7">
    <location>
        <begin position="12"/>
        <end position="31"/>
    </location>
</feature>
<keyword evidence="3 7" id="KW-1133">Transmembrane helix</keyword>
<dbReference type="AlphaFoldDB" id="A0AAE8MWC1"/>
<comment type="caution">
    <text evidence="9">The sequence shown here is derived from an EMBL/GenBank/DDBJ whole genome shotgun (WGS) entry which is preliminary data.</text>
</comment>
<evidence type="ECO:0000256" key="3">
    <source>
        <dbReference type="ARBA" id="ARBA00022989"/>
    </source>
</evidence>
<dbReference type="GO" id="GO:0016020">
    <property type="term" value="C:membrane"/>
    <property type="evidence" value="ECO:0007669"/>
    <property type="project" value="UniProtKB-SubCell"/>
</dbReference>